<dbReference type="EMBL" id="GGEC01093418">
    <property type="protein sequence ID" value="MBX73902.1"/>
    <property type="molecule type" value="Transcribed_RNA"/>
</dbReference>
<proteinExistence type="predicted"/>
<evidence type="ECO:0000313" key="2">
    <source>
        <dbReference type="EMBL" id="MBX73902.1"/>
    </source>
</evidence>
<name>A0A2P2R3Q0_RHIMU</name>
<sequence length="25" mass="2874">MAIKIRKKSNGPERMKELIGTFKPT</sequence>
<reference evidence="2" key="1">
    <citation type="submission" date="2018-02" db="EMBL/GenBank/DDBJ databases">
        <title>Rhizophora mucronata_Transcriptome.</title>
        <authorList>
            <person name="Meera S.P."/>
            <person name="Sreeshan A."/>
            <person name="Augustine A."/>
        </authorList>
    </citation>
    <scope>NUCLEOTIDE SEQUENCE</scope>
    <source>
        <tissue evidence="2">Leaf</tissue>
    </source>
</reference>
<organism evidence="2">
    <name type="scientific">Rhizophora mucronata</name>
    <name type="common">Asiatic mangrove</name>
    <dbReference type="NCBI Taxonomy" id="61149"/>
    <lineage>
        <taxon>Eukaryota</taxon>
        <taxon>Viridiplantae</taxon>
        <taxon>Streptophyta</taxon>
        <taxon>Embryophyta</taxon>
        <taxon>Tracheophyta</taxon>
        <taxon>Spermatophyta</taxon>
        <taxon>Magnoliopsida</taxon>
        <taxon>eudicotyledons</taxon>
        <taxon>Gunneridae</taxon>
        <taxon>Pentapetalae</taxon>
        <taxon>rosids</taxon>
        <taxon>fabids</taxon>
        <taxon>Malpighiales</taxon>
        <taxon>Rhizophoraceae</taxon>
        <taxon>Rhizophora</taxon>
    </lineage>
</organism>
<feature type="region of interest" description="Disordered" evidence="1">
    <location>
        <begin position="1"/>
        <end position="25"/>
    </location>
</feature>
<evidence type="ECO:0000256" key="1">
    <source>
        <dbReference type="SAM" id="MobiDB-lite"/>
    </source>
</evidence>
<protein>
    <submittedName>
        <fullName evidence="2">Uncharacterized protein</fullName>
    </submittedName>
</protein>
<dbReference type="AlphaFoldDB" id="A0A2P2R3Q0"/>
<accession>A0A2P2R3Q0</accession>